<comment type="caution">
    <text evidence="1">The sequence shown here is derived from an EMBL/GenBank/DDBJ whole genome shotgun (WGS) entry which is preliminary data.</text>
</comment>
<dbReference type="OrthoDB" id="408373at2759"/>
<dbReference type="Pfam" id="PF00702">
    <property type="entry name" value="Hydrolase"/>
    <property type="match status" value="1"/>
</dbReference>
<protein>
    <submittedName>
        <fullName evidence="1">Uncharacterized protein</fullName>
    </submittedName>
</protein>
<dbReference type="NCBIfam" id="TIGR01509">
    <property type="entry name" value="HAD-SF-IA-v3"/>
    <property type="match status" value="1"/>
</dbReference>
<dbReference type="InterPro" id="IPR023214">
    <property type="entry name" value="HAD_sf"/>
</dbReference>
<dbReference type="Proteomes" id="UP000614601">
    <property type="component" value="Unassembled WGS sequence"/>
</dbReference>
<organism evidence="1 2">
    <name type="scientific">Bursaphelenchus okinawaensis</name>
    <dbReference type="NCBI Taxonomy" id="465554"/>
    <lineage>
        <taxon>Eukaryota</taxon>
        <taxon>Metazoa</taxon>
        <taxon>Ecdysozoa</taxon>
        <taxon>Nematoda</taxon>
        <taxon>Chromadorea</taxon>
        <taxon>Rhabditida</taxon>
        <taxon>Tylenchina</taxon>
        <taxon>Tylenchomorpha</taxon>
        <taxon>Aphelenchoidea</taxon>
        <taxon>Aphelenchoididae</taxon>
        <taxon>Bursaphelenchus</taxon>
    </lineage>
</organism>
<dbReference type="Gene3D" id="3.40.50.1000">
    <property type="entry name" value="HAD superfamily/HAD-like"/>
    <property type="match status" value="1"/>
</dbReference>
<dbReference type="PANTHER" id="PTHR47829:SF1">
    <property type="entry name" value="HAD FAMILY PHOSPHATASE"/>
    <property type="match status" value="1"/>
</dbReference>
<dbReference type="InterPro" id="IPR036412">
    <property type="entry name" value="HAD-like_sf"/>
</dbReference>
<proteinExistence type="predicted"/>
<evidence type="ECO:0000313" key="2">
    <source>
        <dbReference type="Proteomes" id="UP000614601"/>
    </source>
</evidence>
<evidence type="ECO:0000313" key="1">
    <source>
        <dbReference type="EMBL" id="CAD5209636.1"/>
    </source>
</evidence>
<reference evidence="1" key="1">
    <citation type="submission" date="2020-09" db="EMBL/GenBank/DDBJ databases">
        <authorList>
            <person name="Kikuchi T."/>
        </authorList>
    </citation>
    <scope>NUCLEOTIDE SEQUENCE</scope>
    <source>
        <strain evidence="1">SH1</strain>
    </source>
</reference>
<dbReference type="InterPro" id="IPR006439">
    <property type="entry name" value="HAD-SF_hydro_IA"/>
</dbReference>
<name>A0A811K2D5_9BILA</name>
<dbReference type="InterPro" id="IPR052898">
    <property type="entry name" value="ACAD10-like"/>
</dbReference>
<dbReference type="EMBL" id="CAJFDH010000002">
    <property type="protein sequence ID" value="CAD5209636.1"/>
    <property type="molecule type" value="Genomic_DNA"/>
</dbReference>
<dbReference type="AlphaFoldDB" id="A0A811K2D5"/>
<keyword evidence="2" id="KW-1185">Reference proteome</keyword>
<accession>A0A811K2D5</accession>
<dbReference type="Proteomes" id="UP000783686">
    <property type="component" value="Unassembled WGS sequence"/>
</dbReference>
<dbReference type="PRINTS" id="PR00413">
    <property type="entry name" value="HADHALOGNASE"/>
</dbReference>
<dbReference type="SUPFAM" id="SSF56784">
    <property type="entry name" value="HAD-like"/>
    <property type="match status" value="1"/>
</dbReference>
<gene>
    <name evidence="1" type="ORF">BOKJ2_LOCUS2786</name>
</gene>
<dbReference type="PANTHER" id="PTHR47829">
    <property type="entry name" value="HYDROLASE, PUTATIVE (AFU_ORTHOLOGUE AFUA_1G12880)-RELATED"/>
    <property type="match status" value="1"/>
</dbReference>
<sequence length="190" mass="21646">MGGVYLRFQNAEKFAHILKMLGPEAWAIINEYEIGSISYVTLRNRLAEHYQKLNILDGKKSVKQLIDGPDSLIINCIEILRENGYKTGLLTNVGYKDDTFTETDTKVNKEHFDVIVESCIEKMRKPFKEIYLLTAERLRVKPEECIFIDDLIQNCYTADDLGMTAIELKGGDSKTAVKTLGWYLGLDLLS</sequence>
<dbReference type="EMBL" id="CAJFCW020000002">
    <property type="protein sequence ID" value="CAG9089756.1"/>
    <property type="molecule type" value="Genomic_DNA"/>
</dbReference>